<evidence type="ECO:0000259" key="2">
    <source>
        <dbReference type="Pfam" id="PF13464"/>
    </source>
</evidence>
<sequence>MRSEGRKVQEFNREVAKQLGDLLRRAREEKDVPIEKVEAATFISERFLRALEEGRWEELPGKAYALGYTKIYARFLGLRQEEVVDLFLEAYGEGGKRNRPRETRRPVEAHSLRPPRKRRKTVLLAILFSLVALCGVLIVFFFAPFHPFVTENPGKNEEVLLADDLASPLPPESPPPSFPVVLRLVAEKVAWVDITSLGVTMFSGILVPGKTYVFRSEGPVEVSGDDGSAVQVWLNGEEKGYLAETPGPFHKTFVP</sequence>
<dbReference type="InterPro" id="IPR025194">
    <property type="entry name" value="RodZ-like_C"/>
</dbReference>
<accession>A0A7V4TH07</accession>
<name>A0A7V4TH07_9BACT</name>
<feature type="domain" description="Cytoskeleton protein RodZ-like C-terminal" evidence="2">
    <location>
        <begin position="184"/>
        <end position="244"/>
    </location>
</feature>
<comment type="caution">
    <text evidence="3">The sequence shown here is derived from an EMBL/GenBank/DDBJ whole genome shotgun (WGS) entry which is preliminary data.</text>
</comment>
<keyword evidence="1" id="KW-0472">Membrane</keyword>
<keyword evidence="1" id="KW-0812">Transmembrane</keyword>
<dbReference type="Pfam" id="PF13413">
    <property type="entry name" value="HTH_25"/>
    <property type="match status" value="1"/>
</dbReference>
<dbReference type="GO" id="GO:0003677">
    <property type="term" value="F:DNA binding"/>
    <property type="evidence" value="ECO:0007669"/>
    <property type="project" value="InterPro"/>
</dbReference>
<dbReference type="Gene3D" id="1.10.260.40">
    <property type="entry name" value="lambda repressor-like DNA-binding domains"/>
    <property type="match status" value="1"/>
</dbReference>
<organism evidence="3">
    <name type="scientific">Candidatus Caldatribacterium saccharofermentans</name>
    <dbReference type="NCBI Taxonomy" id="1454753"/>
    <lineage>
        <taxon>Bacteria</taxon>
        <taxon>Pseudomonadati</taxon>
        <taxon>Atribacterota</taxon>
        <taxon>Atribacteria</taxon>
        <taxon>Atribacterales</taxon>
        <taxon>Candidatus Caldatribacteriaceae</taxon>
        <taxon>Candidatus Caldatribacterium</taxon>
    </lineage>
</organism>
<dbReference type="Pfam" id="PF13464">
    <property type="entry name" value="RodZ_C"/>
    <property type="match status" value="1"/>
</dbReference>
<evidence type="ECO:0000256" key="1">
    <source>
        <dbReference type="SAM" id="Phobius"/>
    </source>
</evidence>
<dbReference type="PANTHER" id="PTHR34475:SF1">
    <property type="entry name" value="CYTOSKELETON PROTEIN RODZ"/>
    <property type="match status" value="1"/>
</dbReference>
<keyword evidence="1" id="KW-1133">Transmembrane helix</keyword>
<feature type="transmembrane region" description="Helical" evidence="1">
    <location>
        <begin position="122"/>
        <end position="143"/>
    </location>
</feature>
<dbReference type="EMBL" id="DTIY01000004">
    <property type="protein sequence ID" value="HGY38308.1"/>
    <property type="molecule type" value="Genomic_DNA"/>
</dbReference>
<dbReference type="InterPro" id="IPR010982">
    <property type="entry name" value="Lambda_DNA-bd_dom_sf"/>
</dbReference>
<dbReference type="InterPro" id="IPR050400">
    <property type="entry name" value="Bact_Cytoskel_RodZ"/>
</dbReference>
<proteinExistence type="predicted"/>
<dbReference type="PANTHER" id="PTHR34475">
    <property type="match status" value="1"/>
</dbReference>
<gene>
    <name evidence="3" type="ORF">ENW11_00630</name>
</gene>
<protein>
    <recommendedName>
        <fullName evidence="2">Cytoskeleton protein RodZ-like C-terminal domain-containing protein</fullName>
    </recommendedName>
</protein>
<reference evidence="3" key="1">
    <citation type="journal article" date="2020" name="mSystems">
        <title>Genome- and Community-Level Interaction Insights into Carbon Utilization and Element Cycling Functions of Hydrothermarchaeota in Hydrothermal Sediment.</title>
        <authorList>
            <person name="Zhou Z."/>
            <person name="Liu Y."/>
            <person name="Xu W."/>
            <person name="Pan J."/>
            <person name="Luo Z.H."/>
            <person name="Li M."/>
        </authorList>
    </citation>
    <scope>NUCLEOTIDE SEQUENCE [LARGE SCALE GENOMIC DNA]</scope>
    <source>
        <strain evidence="3">SpSt-82</strain>
    </source>
</reference>
<dbReference type="AlphaFoldDB" id="A0A7V4TH07"/>
<evidence type="ECO:0000313" key="3">
    <source>
        <dbReference type="EMBL" id="HGY38308.1"/>
    </source>
</evidence>